<evidence type="ECO:0000313" key="3">
    <source>
        <dbReference type="Proteomes" id="UP000005239"/>
    </source>
</evidence>
<dbReference type="EnsemblMetazoa" id="PPA45800.1">
    <property type="protein sequence ID" value="PPA45800.1"/>
    <property type="gene ID" value="WBGene00284169"/>
</dbReference>
<reference evidence="2" key="2">
    <citation type="submission" date="2022-06" db="UniProtKB">
        <authorList>
            <consortium name="EnsemblMetazoa"/>
        </authorList>
    </citation>
    <scope>IDENTIFICATION</scope>
    <source>
        <strain evidence="2">PS312</strain>
    </source>
</reference>
<dbReference type="Proteomes" id="UP000005239">
    <property type="component" value="Unassembled WGS sequence"/>
</dbReference>
<evidence type="ECO:0000256" key="1">
    <source>
        <dbReference type="SAM" id="MobiDB-lite"/>
    </source>
</evidence>
<reference evidence="3" key="1">
    <citation type="journal article" date="2008" name="Nat. Genet.">
        <title>The Pristionchus pacificus genome provides a unique perspective on nematode lifestyle and parasitism.</title>
        <authorList>
            <person name="Dieterich C."/>
            <person name="Clifton S.W."/>
            <person name="Schuster L.N."/>
            <person name="Chinwalla A."/>
            <person name="Delehaunty K."/>
            <person name="Dinkelacker I."/>
            <person name="Fulton L."/>
            <person name="Fulton R."/>
            <person name="Godfrey J."/>
            <person name="Minx P."/>
            <person name="Mitreva M."/>
            <person name="Roeseler W."/>
            <person name="Tian H."/>
            <person name="Witte H."/>
            <person name="Yang S.P."/>
            <person name="Wilson R.K."/>
            <person name="Sommer R.J."/>
        </authorList>
    </citation>
    <scope>NUCLEOTIDE SEQUENCE [LARGE SCALE GENOMIC DNA]</scope>
    <source>
        <strain evidence="3">PS312</strain>
    </source>
</reference>
<keyword evidence="3" id="KW-1185">Reference proteome</keyword>
<organism evidence="2 3">
    <name type="scientific">Pristionchus pacificus</name>
    <name type="common">Parasitic nematode worm</name>
    <dbReference type="NCBI Taxonomy" id="54126"/>
    <lineage>
        <taxon>Eukaryota</taxon>
        <taxon>Metazoa</taxon>
        <taxon>Ecdysozoa</taxon>
        <taxon>Nematoda</taxon>
        <taxon>Chromadorea</taxon>
        <taxon>Rhabditida</taxon>
        <taxon>Rhabditina</taxon>
        <taxon>Diplogasteromorpha</taxon>
        <taxon>Diplogasteroidea</taxon>
        <taxon>Neodiplogasteridae</taxon>
        <taxon>Pristionchus</taxon>
    </lineage>
</organism>
<dbReference type="AlphaFoldDB" id="A0A2A6CKM4"/>
<gene>
    <name evidence="2" type="primary">WBGene00284169</name>
</gene>
<evidence type="ECO:0000313" key="2">
    <source>
        <dbReference type="EnsemblMetazoa" id="PPA45800.1"/>
    </source>
</evidence>
<name>A0A2A6CKM4_PRIPA</name>
<accession>A0A8R1Z1K0</accession>
<proteinExistence type="predicted"/>
<protein>
    <submittedName>
        <fullName evidence="2">Uncharacterized protein</fullName>
    </submittedName>
</protein>
<feature type="region of interest" description="Disordered" evidence="1">
    <location>
        <begin position="17"/>
        <end position="61"/>
    </location>
</feature>
<sequence length="96" mass="10149">MGGAQVDFLCDAAVMGSPPPADPSKPCLSGHVYDKETGQLSEPKSVHLDNGSLPGSKNSTQFNRRIPTLITAGYGVHKVTRTATMATERITCSCQD</sequence>
<accession>A0A2A6CKM4</accession>